<dbReference type="PROSITE" id="PS50994">
    <property type="entry name" value="INTEGRASE"/>
    <property type="match status" value="1"/>
</dbReference>
<feature type="domain" description="Integrase catalytic" evidence="16">
    <location>
        <begin position="1"/>
        <end position="159"/>
    </location>
</feature>
<feature type="compositionally biased region" description="Polar residues" evidence="15">
    <location>
        <begin position="496"/>
        <end position="506"/>
    </location>
</feature>
<evidence type="ECO:0000256" key="2">
    <source>
        <dbReference type="ARBA" id="ARBA00022695"/>
    </source>
</evidence>
<dbReference type="PANTHER" id="PTHR42648">
    <property type="entry name" value="TRANSPOSASE, PUTATIVE-RELATED"/>
    <property type="match status" value="1"/>
</dbReference>
<keyword evidence="11" id="KW-0808">Transferase</keyword>
<evidence type="ECO:0000256" key="9">
    <source>
        <dbReference type="ARBA" id="ARBA00022908"/>
    </source>
</evidence>
<keyword evidence="3" id="KW-0540">Nuclease</keyword>
<keyword evidence="9" id="KW-0229">DNA integration</keyword>
<feature type="region of interest" description="Disordered" evidence="15">
    <location>
        <begin position="480"/>
        <end position="519"/>
    </location>
</feature>
<keyword evidence="11" id="KW-0239">DNA-directed DNA polymerase</keyword>
<dbReference type="GO" id="GO:0004519">
    <property type="term" value="F:endonuclease activity"/>
    <property type="evidence" value="ECO:0007669"/>
    <property type="project" value="UniProtKB-KW"/>
</dbReference>
<dbReference type="SUPFAM" id="SSF53098">
    <property type="entry name" value="Ribonuclease H-like"/>
    <property type="match status" value="1"/>
</dbReference>
<evidence type="ECO:0000256" key="13">
    <source>
        <dbReference type="ARBA" id="ARBA00048173"/>
    </source>
</evidence>
<proteinExistence type="predicted"/>
<dbReference type="AlphaFoldDB" id="A0A2N5TKP9"/>
<keyword evidence="5" id="KW-0255">Endonuclease</keyword>
<comment type="catalytic activity">
    <reaction evidence="13">
        <text>DNA(n) + a 2'-deoxyribonucleoside 5'-triphosphate = DNA(n+1) + diphosphate</text>
        <dbReference type="Rhea" id="RHEA:22508"/>
        <dbReference type="Rhea" id="RHEA-COMP:17339"/>
        <dbReference type="Rhea" id="RHEA-COMP:17340"/>
        <dbReference type="ChEBI" id="CHEBI:33019"/>
        <dbReference type="ChEBI" id="CHEBI:61560"/>
        <dbReference type="ChEBI" id="CHEBI:173112"/>
        <dbReference type="EC" id="2.7.7.49"/>
    </reaction>
</comment>
<evidence type="ECO:0000256" key="10">
    <source>
        <dbReference type="ARBA" id="ARBA00022918"/>
    </source>
</evidence>
<feature type="region of interest" description="Disordered" evidence="15">
    <location>
        <begin position="263"/>
        <end position="340"/>
    </location>
</feature>
<evidence type="ECO:0000256" key="15">
    <source>
        <dbReference type="SAM" id="MobiDB-lite"/>
    </source>
</evidence>
<evidence type="ECO:0000256" key="14">
    <source>
        <dbReference type="ARBA" id="ARBA00049244"/>
    </source>
</evidence>
<keyword evidence="7" id="KW-0460">Magnesium</keyword>
<name>A0A2N5TKP9_9BASI</name>
<dbReference type="GO" id="GO:0015074">
    <property type="term" value="P:DNA integration"/>
    <property type="evidence" value="ECO:0007669"/>
    <property type="project" value="UniProtKB-KW"/>
</dbReference>
<evidence type="ECO:0000256" key="12">
    <source>
        <dbReference type="ARBA" id="ARBA00023172"/>
    </source>
</evidence>
<dbReference type="PANTHER" id="PTHR42648:SF11">
    <property type="entry name" value="TRANSPOSON TY4-P GAG-POL POLYPROTEIN"/>
    <property type="match status" value="1"/>
</dbReference>
<dbReference type="GO" id="GO:0003723">
    <property type="term" value="F:RNA binding"/>
    <property type="evidence" value="ECO:0007669"/>
    <property type="project" value="UniProtKB-KW"/>
</dbReference>
<reference evidence="17 18" key="1">
    <citation type="submission" date="2017-11" db="EMBL/GenBank/DDBJ databases">
        <title>De novo assembly and phasing of dikaryotic genomes from two isolates of Puccinia coronata f. sp. avenae, the causal agent of oat crown rust.</title>
        <authorList>
            <person name="Miller M.E."/>
            <person name="Zhang Y."/>
            <person name="Omidvar V."/>
            <person name="Sperschneider J."/>
            <person name="Schwessinger B."/>
            <person name="Raley C."/>
            <person name="Palmer J.M."/>
            <person name="Garnica D."/>
            <person name="Upadhyaya N."/>
            <person name="Rathjen J."/>
            <person name="Taylor J.M."/>
            <person name="Park R.F."/>
            <person name="Dodds P.N."/>
            <person name="Hirsch C.D."/>
            <person name="Kianian S.F."/>
            <person name="Figueroa M."/>
        </authorList>
    </citation>
    <scope>NUCLEOTIDE SEQUENCE [LARGE SCALE GENOMIC DNA]</scope>
    <source>
        <strain evidence="17">12SD80</strain>
    </source>
</reference>
<evidence type="ECO:0000313" key="17">
    <source>
        <dbReference type="EMBL" id="PLW26082.1"/>
    </source>
</evidence>
<evidence type="ECO:0000256" key="4">
    <source>
        <dbReference type="ARBA" id="ARBA00022723"/>
    </source>
</evidence>
<feature type="compositionally biased region" description="Polar residues" evidence="15">
    <location>
        <begin position="708"/>
        <end position="721"/>
    </location>
</feature>
<dbReference type="InterPro" id="IPR001584">
    <property type="entry name" value="Integrase_cat-core"/>
</dbReference>
<organism evidence="17 18">
    <name type="scientific">Puccinia coronata f. sp. avenae</name>
    <dbReference type="NCBI Taxonomy" id="200324"/>
    <lineage>
        <taxon>Eukaryota</taxon>
        <taxon>Fungi</taxon>
        <taxon>Dikarya</taxon>
        <taxon>Basidiomycota</taxon>
        <taxon>Pucciniomycotina</taxon>
        <taxon>Pucciniomycetes</taxon>
        <taxon>Pucciniales</taxon>
        <taxon>Pucciniaceae</taxon>
        <taxon>Puccinia</taxon>
    </lineage>
</organism>
<evidence type="ECO:0000256" key="5">
    <source>
        <dbReference type="ARBA" id="ARBA00022759"/>
    </source>
</evidence>
<evidence type="ECO:0000256" key="8">
    <source>
        <dbReference type="ARBA" id="ARBA00022884"/>
    </source>
</evidence>
<sequence length="721" mass="78841">MNVSEPDPNLDYHILLGHPSDKYLRQFFKLYNINPVQKNHKSSMKYVLVFINDYSFFNRIYLMRHKSDSDGKILSYVNEIINKTGICIEAGLANSPQTNRLAEQFNQTLLVKIWCLLAQSLVPINYWDEAARYKSTLINLLPSKALNWSSPVNVLSELNLCIKPIWDVNKLIPFGLKVHVAHRPPSKISAQSKPLICLGYKDHLDALRFFDSTRRHIVISQDYTPLKLSFSYNSSSLLIKPPETLPTVIKNSSSDLVSLKIPSPSIPLVRGSTPETSNRTPPGTPGQQQDKSLSSPQRDASLLPRRPAPAVPPPSSPPPRVPTPPTRQNTSSPIRHSDALVPPQGAKRFAYVPASQPPSKEIIGGIDSCNVVTGSRRLRNTITTVGRPASSEIPPAVTNPPDQLLLFQFDEPKYLFLTQTVTLKEAFNNQQEVNGKDLLFEQRRATKRAAARDAGRIRQQQQLANLASCSSAPELPLPSAFHSYHELPNADGPASSIRQSSANNGLSAPGSAIDHSSVLGNQPAAGYTLSPAALEKIRRSGEQQQVAGTTSSINLSRAIELRPTSDLCATGLSDPASHRSAAGGYRPVGYSLSSDALEQLCCAREPQSDAQKLGRDGPLNSQPSGSPRPREIHGHSYTSSGSVHDYLKHPSGPVVPVYQRSAERQHASHENSPSPSGLYPANPSKNVRDPSPGAARPKCVLRKHSYTNKHLCSSSSPQKSQ</sequence>
<protein>
    <recommendedName>
        <fullName evidence="16">Integrase catalytic domain-containing protein</fullName>
    </recommendedName>
</protein>
<dbReference type="GO" id="GO:0005634">
    <property type="term" value="C:nucleus"/>
    <property type="evidence" value="ECO:0007669"/>
    <property type="project" value="UniProtKB-ARBA"/>
</dbReference>
<comment type="catalytic activity">
    <reaction evidence="14">
        <text>DNA(n) + a 2'-deoxyribonucleoside 5'-triphosphate = DNA(n+1) + diphosphate</text>
        <dbReference type="Rhea" id="RHEA:22508"/>
        <dbReference type="Rhea" id="RHEA-COMP:17339"/>
        <dbReference type="Rhea" id="RHEA-COMP:17340"/>
        <dbReference type="ChEBI" id="CHEBI:33019"/>
        <dbReference type="ChEBI" id="CHEBI:61560"/>
        <dbReference type="ChEBI" id="CHEBI:173112"/>
        <dbReference type="EC" id="2.7.7.7"/>
    </reaction>
</comment>
<dbReference type="EMBL" id="PGCI01000485">
    <property type="protein sequence ID" value="PLW26082.1"/>
    <property type="molecule type" value="Genomic_DNA"/>
</dbReference>
<dbReference type="GO" id="GO:0032196">
    <property type="term" value="P:transposition"/>
    <property type="evidence" value="ECO:0007669"/>
    <property type="project" value="UniProtKB-KW"/>
</dbReference>
<evidence type="ECO:0000256" key="7">
    <source>
        <dbReference type="ARBA" id="ARBA00022842"/>
    </source>
</evidence>
<feature type="region of interest" description="Disordered" evidence="15">
    <location>
        <begin position="606"/>
        <end position="721"/>
    </location>
</feature>
<evidence type="ECO:0000256" key="3">
    <source>
        <dbReference type="ARBA" id="ARBA00022722"/>
    </source>
</evidence>
<feature type="compositionally biased region" description="Polar residues" evidence="15">
    <location>
        <begin position="273"/>
        <end position="298"/>
    </location>
</feature>
<dbReference type="Gene3D" id="3.30.420.10">
    <property type="entry name" value="Ribonuclease H-like superfamily/Ribonuclease H"/>
    <property type="match status" value="1"/>
</dbReference>
<keyword evidence="6" id="KW-0378">Hydrolase</keyword>
<dbReference type="GO" id="GO:0046872">
    <property type="term" value="F:metal ion binding"/>
    <property type="evidence" value="ECO:0007669"/>
    <property type="project" value="UniProtKB-KW"/>
</dbReference>
<dbReference type="InterPro" id="IPR039537">
    <property type="entry name" value="Retrotran_Ty1/copia-like"/>
</dbReference>
<dbReference type="GO" id="GO:0016787">
    <property type="term" value="F:hydrolase activity"/>
    <property type="evidence" value="ECO:0007669"/>
    <property type="project" value="UniProtKB-KW"/>
</dbReference>
<keyword evidence="4" id="KW-0479">Metal-binding</keyword>
<keyword evidence="1" id="KW-0815">Transposition</keyword>
<comment type="caution">
    <text evidence="17">The sequence shown here is derived from an EMBL/GenBank/DDBJ whole genome shotgun (WGS) entry which is preliminary data.</text>
</comment>
<dbReference type="InterPro" id="IPR036397">
    <property type="entry name" value="RNaseH_sf"/>
</dbReference>
<keyword evidence="10" id="KW-0695">RNA-directed DNA polymerase</keyword>
<dbReference type="InterPro" id="IPR012337">
    <property type="entry name" value="RNaseH-like_sf"/>
</dbReference>
<evidence type="ECO:0000256" key="6">
    <source>
        <dbReference type="ARBA" id="ARBA00022801"/>
    </source>
</evidence>
<gene>
    <name evidence="17" type="ORF">PCASD_25966</name>
</gene>
<dbReference type="Proteomes" id="UP000235392">
    <property type="component" value="Unassembled WGS sequence"/>
</dbReference>
<dbReference type="GO" id="GO:0003887">
    <property type="term" value="F:DNA-directed DNA polymerase activity"/>
    <property type="evidence" value="ECO:0007669"/>
    <property type="project" value="UniProtKB-KW"/>
</dbReference>
<evidence type="ECO:0000313" key="18">
    <source>
        <dbReference type="Proteomes" id="UP000235392"/>
    </source>
</evidence>
<keyword evidence="8" id="KW-0694">RNA-binding</keyword>
<accession>A0A2N5TKP9</accession>
<evidence type="ECO:0000256" key="1">
    <source>
        <dbReference type="ARBA" id="ARBA00022578"/>
    </source>
</evidence>
<keyword evidence="12" id="KW-0233">DNA recombination</keyword>
<dbReference type="GO" id="GO:0003964">
    <property type="term" value="F:RNA-directed DNA polymerase activity"/>
    <property type="evidence" value="ECO:0007669"/>
    <property type="project" value="UniProtKB-KW"/>
</dbReference>
<evidence type="ECO:0000256" key="11">
    <source>
        <dbReference type="ARBA" id="ARBA00022932"/>
    </source>
</evidence>
<feature type="compositionally biased region" description="Pro residues" evidence="15">
    <location>
        <begin position="306"/>
        <end position="325"/>
    </location>
</feature>
<dbReference type="GO" id="GO:0006310">
    <property type="term" value="P:DNA recombination"/>
    <property type="evidence" value="ECO:0007669"/>
    <property type="project" value="UniProtKB-KW"/>
</dbReference>
<keyword evidence="2" id="KW-0548">Nucleotidyltransferase</keyword>
<evidence type="ECO:0000259" key="16">
    <source>
        <dbReference type="PROSITE" id="PS50994"/>
    </source>
</evidence>